<dbReference type="InterPro" id="IPR050439">
    <property type="entry name" value="ADAMTS_ADAMTS-like"/>
</dbReference>
<comment type="subcellular location">
    <subcellularLocation>
        <location evidence="1">Secreted</location>
    </subcellularLocation>
</comment>
<keyword evidence="2" id="KW-0964">Secreted</keyword>
<dbReference type="GO" id="GO:0006508">
    <property type="term" value="P:proteolysis"/>
    <property type="evidence" value="ECO:0007669"/>
    <property type="project" value="TreeGrafter"/>
</dbReference>
<evidence type="ECO:0000256" key="4">
    <source>
        <dbReference type="PIRSR" id="PIRSR613273-3"/>
    </source>
</evidence>
<dbReference type="GeneID" id="108719882"/>
<dbReference type="InterPro" id="IPR000884">
    <property type="entry name" value="TSP1_rpt"/>
</dbReference>
<name>A0A8J1KN06_XENLA</name>
<dbReference type="SUPFAM" id="SSF50242">
    <property type="entry name" value="TIMP-like"/>
    <property type="match status" value="1"/>
</dbReference>
<dbReference type="InterPro" id="IPR008993">
    <property type="entry name" value="TIMP-like_OB-fold"/>
</dbReference>
<dbReference type="GO" id="GO:0030198">
    <property type="term" value="P:extracellular matrix organization"/>
    <property type="evidence" value="ECO:0007669"/>
    <property type="project" value="InterPro"/>
</dbReference>
<evidence type="ECO:0000256" key="2">
    <source>
        <dbReference type="ARBA" id="ARBA00022525"/>
    </source>
</evidence>
<organism evidence="7 8">
    <name type="scientific">Xenopus laevis</name>
    <name type="common">African clawed frog</name>
    <dbReference type="NCBI Taxonomy" id="8355"/>
    <lineage>
        <taxon>Eukaryota</taxon>
        <taxon>Metazoa</taxon>
        <taxon>Chordata</taxon>
        <taxon>Craniata</taxon>
        <taxon>Vertebrata</taxon>
        <taxon>Euteleostomi</taxon>
        <taxon>Amphibia</taxon>
        <taxon>Batrachia</taxon>
        <taxon>Anura</taxon>
        <taxon>Pipoidea</taxon>
        <taxon>Pipidae</taxon>
        <taxon>Xenopodinae</taxon>
        <taxon>Xenopus</taxon>
        <taxon>Xenopus</taxon>
    </lineage>
</organism>
<dbReference type="Pfam" id="PF00090">
    <property type="entry name" value="TSP_1"/>
    <property type="match status" value="1"/>
</dbReference>
<feature type="domain" description="NTR" evidence="6">
    <location>
        <begin position="367"/>
        <end position="486"/>
    </location>
</feature>
<dbReference type="InterPro" id="IPR013273">
    <property type="entry name" value="ADAMTS/ADAMTS-like"/>
</dbReference>
<evidence type="ECO:0000313" key="7">
    <source>
        <dbReference type="Proteomes" id="UP000186698"/>
    </source>
</evidence>
<keyword evidence="5" id="KW-0732">Signal</keyword>
<feature type="disulfide bond" evidence="4">
    <location>
        <begin position="54"/>
        <end position="88"/>
    </location>
</feature>
<accession>A0A8J1KN06</accession>
<dbReference type="OrthoDB" id="5984913at2759"/>
<dbReference type="InterPro" id="IPR045371">
    <property type="entry name" value="ADAMTS_CR_3"/>
</dbReference>
<evidence type="ECO:0000256" key="5">
    <source>
        <dbReference type="SAM" id="SignalP"/>
    </source>
</evidence>
<dbReference type="SMART" id="SM00643">
    <property type="entry name" value="C345C"/>
    <property type="match status" value="1"/>
</dbReference>
<dbReference type="Pfam" id="PF01759">
    <property type="entry name" value="NTR"/>
    <property type="match status" value="1"/>
</dbReference>
<evidence type="ECO:0000256" key="3">
    <source>
        <dbReference type="ARBA" id="ARBA00023157"/>
    </source>
</evidence>
<keyword evidence="3 4" id="KW-1015">Disulfide bond</keyword>
<dbReference type="SUPFAM" id="SSF82895">
    <property type="entry name" value="TSP-1 type 1 repeat"/>
    <property type="match status" value="1"/>
</dbReference>
<dbReference type="Gene3D" id="2.40.50.120">
    <property type="match status" value="1"/>
</dbReference>
<keyword evidence="7" id="KW-1185">Reference proteome</keyword>
<dbReference type="SMART" id="SM00209">
    <property type="entry name" value="TSP1"/>
    <property type="match status" value="1"/>
</dbReference>
<dbReference type="PANTHER" id="PTHR13723:SF173">
    <property type="entry name" value="ADAMTS-LIKE PROTEIN 5"/>
    <property type="match status" value="1"/>
</dbReference>
<dbReference type="InterPro" id="IPR001134">
    <property type="entry name" value="Netrin_domain"/>
</dbReference>
<feature type="chain" id="PRO_5035327192" evidence="5">
    <location>
        <begin position="24"/>
        <end position="490"/>
    </location>
</feature>
<dbReference type="PRINTS" id="PR01857">
    <property type="entry name" value="ADAMTSFAMILY"/>
</dbReference>
<protein>
    <submittedName>
        <fullName evidence="8">ADAMTS-like protein 5</fullName>
    </submittedName>
</protein>
<dbReference type="PROSITE" id="PS50092">
    <property type="entry name" value="TSP1"/>
    <property type="match status" value="1"/>
</dbReference>
<dbReference type="InterPro" id="IPR018933">
    <property type="entry name" value="Netrin_module_non-TIMP"/>
</dbReference>
<dbReference type="GO" id="GO:0005576">
    <property type="term" value="C:extracellular region"/>
    <property type="evidence" value="ECO:0007669"/>
    <property type="project" value="UniProtKB-SubCell"/>
</dbReference>
<dbReference type="Gene3D" id="2.20.100.10">
    <property type="entry name" value="Thrombospondin type-1 (TSP1) repeat"/>
    <property type="match status" value="1"/>
</dbReference>
<dbReference type="AlphaFoldDB" id="A0A8J1KN06"/>
<dbReference type="Gene3D" id="2.60.120.830">
    <property type="match status" value="1"/>
</dbReference>
<proteinExistence type="predicted"/>
<gene>
    <name evidence="8" type="primary">LOC108719882</name>
</gene>
<dbReference type="GO" id="GO:0004222">
    <property type="term" value="F:metalloendopeptidase activity"/>
    <property type="evidence" value="ECO:0007669"/>
    <property type="project" value="TreeGrafter"/>
</dbReference>
<dbReference type="Pfam" id="PF05986">
    <property type="entry name" value="ADAMTS_spacer1"/>
    <property type="match status" value="1"/>
</dbReference>
<reference evidence="8" key="1">
    <citation type="submission" date="2025-08" db="UniProtKB">
        <authorList>
            <consortium name="RefSeq"/>
        </authorList>
    </citation>
    <scope>IDENTIFICATION</scope>
    <source>
        <strain evidence="8">J_2021</strain>
        <tissue evidence="8">Erythrocytes</tissue>
    </source>
</reference>
<dbReference type="GO" id="GO:0031012">
    <property type="term" value="C:extracellular matrix"/>
    <property type="evidence" value="ECO:0007669"/>
    <property type="project" value="TreeGrafter"/>
</dbReference>
<feature type="disulfide bond" evidence="4">
    <location>
        <begin position="58"/>
        <end position="93"/>
    </location>
</feature>
<feature type="signal peptide" evidence="5">
    <location>
        <begin position="1"/>
        <end position="23"/>
    </location>
</feature>
<dbReference type="PANTHER" id="PTHR13723">
    <property type="entry name" value="ADAMTS A DISINTEGRIN AND METALLOPROTEASE WITH THROMBOSPONDIN MOTIFS PROTEASE"/>
    <property type="match status" value="1"/>
</dbReference>
<dbReference type="FunFam" id="2.60.120.830:FF:000001">
    <property type="entry name" value="A disintegrin and metalloproteinase with thrombospondin motifs 1"/>
    <property type="match status" value="1"/>
</dbReference>
<evidence type="ECO:0000259" key="6">
    <source>
        <dbReference type="PROSITE" id="PS50189"/>
    </source>
</evidence>
<evidence type="ECO:0000313" key="8">
    <source>
        <dbReference type="RefSeq" id="XP_041417629.1"/>
    </source>
</evidence>
<dbReference type="Proteomes" id="UP000186698">
    <property type="component" value="Chromosome 1L"/>
</dbReference>
<dbReference type="RefSeq" id="XP_041417629.1">
    <property type="nucleotide sequence ID" value="XM_041561695.1"/>
</dbReference>
<dbReference type="PROSITE" id="PS50189">
    <property type="entry name" value="NTR"/>
    <property type="match status" value="1"/>
</dbReference>
<dbReference type="KEGG" id="xla:108719882"/>
<dbReference type="InterPro" id="IPR036383">
    <property type="entry name" value="TSP1_rpt_sf"/>
</dbReference>
<dbReference type="InterPro" id="IPR010294">
    <property type="entry name" value="ADAMTS_spacer1"/>
</dbReference>
<feature type="disulfide bond" evidence="4">
    <location>
        <begin position="69"/>
        <end position="78"/>
    </location>
</feature>
<dbReference type="Pfam" id="PF19236">
    <property type="entry name" value="ADAMTS_CR_3"/>
    <property type="match status" value="1"/>
</dbReference>
<evidence type="ECO:0000256" key="1">
    <source>
        <dbReference type="ARBA" id="ARBA00004613"/>
    </source>
</evidence>
<sequence length="490" mass="55968">MWLQNWFHILSLAVFLITFSIHADSDTQVTDSKSDGNTRPLNGRWTAWGMWTSCSSTCGNGVTVRTRWCLRVTRIDRCAGEQRQYRSCQSEMCPEDALPFRDLQCALHNYRPIPGSKRGYKWVPFYGAPTACHLNCLAVGQNFYYTFGRVLDGTSCGPDSNGTCINGQCLKADCDGIFTSEVSNESCGKCQGQQNACVFIQNVYLAPFPSSGYFGYKNVTRIPAGASQIKVTDQSRNILALMDSSGHFVINGDWVVSWPGKYKAAGTEVHYIRNSESHEVLEADGPTNEDLYVQVLFQENNPGITYEFWLPKDLYDNYKREPQLSWQHSEHEDLSSWVNKTASRNGESHLGTLQDKQVLTVSRKGRCRRCKTPKGKSQRIKQYCQSDFAIHAKVLGRRLIGQETRYDIQVKHAYKNKFPIMYREYIWVSNTCDCPYLVDRHEYIMMASKHVNHEYTLNRILLSATSFVKPWSPQEDQRLQHVNTFCTSTP</sequence>